<dbReference type="AlphaFoldDB" id="D8PUD0"/>
<keyword evidence="2" id="KW-1133">Transmembrane helix</keyword>
<dbReference type="GeneID" id="9587100"/>
<dbReference type="OrthoDB" id="3174341at2759"/>
<organism evidence="4">
    <name type="scientific">Schizophyllum commune (strain H4-8 / FGSC 9210)</name>
    <name type="common">Split gill fungus</name>
    <dbReference type="NCBI Taxonomy" id="578458"/>
    <lineage>
        <taxon>Eukaryota</taxon>
        <taxon>Fungi</taxon>
        <taxon>Dikarya</taxon>
        <taxon>Basidiomycota</taxon>
        <taxon>Agaricomycotina</taxon>
        <taxon>Agaricomycetes</taxon>
        <taxon>Agaricomycetidae</taxon>
        <taxon>Agaricales</taxon>
        <taxon>Schizophyllaceae</taxon>
        <taxon>Schizophyllum</taxon>
    </lineage>
</organism>
<keyword evidence="2" id="KW-0812">Transmembrane</keyword>
<proteinExistence type="predicted"/>
<dbReference type="KEGG" id="scm:SCHCO_02559570"/>
<feature type="transmembrane region" description="Helical" evidence="2">
    <location>
        <begin position="204"/>
        <end position="228"/>
    </location>
</feature>
<name>D8PUD0_SCHCM</name>
<dbReference type="RefSeq" id="XP_003034784.1">
    <property type="nucleotide sequence ID" value="XM_003034738.1"/>
</dbReference>
<protein>
    <submittedName>
        <fullName evidence="3">Uncharacterized protein</fullName>
    </submittedName>
</protein>
<feature type="transmembrane region" description="Helical" evidence="2">
    <location>
        <begin position="20"/>
        <end position="37"/>
    </location>
</feature>
<dbReference type="EMBL" id="GL377303">
    <property type="protein sequence ID" value="EFI99881.1"/>
    <property type="molecule type" value="Genomic_DNA"/>
</dbReference>
<evidence type="ECO:0000256" key="1">
    <source>
        <dbReference type="SAM" id="MobiDB-lite"/>
    </source>
</evidence>
<reference evidence="3 4" key="1">
    <citation type="journal article" date="2010" name="Nat. Biotechnol.">
        <title>Genome sequence of the model mushroom Schizophyllum commune.</title>
        <authorList>
            <person name="Ohm R.A."/>
            <person name="de Jong J.F."/>
            <person name="Lugones L.G."/>
            <person name="Aerts A."/>
            <person name="Kothe E."/>
            <person name="Stajich J.E."/>
            <person name="de Vries R.P."/>
            <person name="Record E."/>
            <person name="Levasseur A."/>
            <person name="Baker S.E."/>
            <person name="Bartholomew K.A."/>
            <person name="Coutinho P.M."/>
            <person name="Erdmann S."/>
            <person name="Fowler T.J."/>
            <person name="Gathman A.C."/>
            <person name="Lombard V."/>
            <person name="Henrissat B."/>
            <person name="Knabe N."/>
            <person name="Kuees U."/>
            <person name="Lilly W.W."/>
            <person name="Lindquist E."/>
            <person name="Lucas S."/>
            <person name="Magnuson J.K."/>
            <person name="Piumi F."/>
            <person name="Raudaskoski M."/>
            <person name="Salamov A."/>
            <person name="Schmutz J."/>
            <person name="Schwarze F.W.M.R."/>
            <person name="vanKuyk P.A."/>
            <person name="Horton J.S."/>
            <person name="Grigoriev I.V."/>
            <person name="Woesten H.A.B."/>
        </authorList>
    </citation>
    <scope>NUCLEOTIDE SEQUENCE [LARGE SCALE GENOMIC DNA]</scope>
    <source>
        <strain evidence="4">H4-8 / FGSC 9210</strain>
    </source>
</reference>
<evidence type="ECO:0000313" key="4">
    <source>
        <dbReference type="Proteomes" id="UP000007431"/>
    </source>
</evidence>
<dbReference type="VEuPathDB" id="FungiDB:SCHCODRAFT_02559570"/>
<keyword evidence="4" id="KW-1185">Reference proteome</keyword>
<dbReference type="InParanoid" id="D8PUD0"/>
<feature type="compositionally biased region" description="Polar residues" evidence="1">
    <location>
        <begin position="330"/>
        <end position="349"/>
    </location>
</feature>
<feature type="transmembrane region" description="Helical" evidence="2">
    <location>
        <begin position="49"/>
        <end position="68"/>
    </location>
</feature>
<accession>D8PUD0</accession>
<feature type="region of interest" description="Disordered" evidence="1">
    <location>
        <begin position="330"/>
        <end position="359"/>
    </location>
</feature>
<sequence length="364" mass="40246">MFYDLSCLRKFTVTAAVDLGLYGVQTALFFTAASALARQSHTPQIVQVPIIILFLSSTMAAIALVLFFCTRLTTEDQYSYEALDRLHVLTSVLSVADRINYLLSDLVIVWRAWVLWPDSRVARCVLVFCFVTSIAGVGVEVIPTLTSATLYDADGPRTPTIAMATPLIATNLISTGLIGARIWYYWRYISKSLGTENKSRIQGVLLLLLESGLIYLGFWLAIYVGLIYDWRSPRSLQLYHYSVFYKALIDSLHNIAGIYPTFVFLVVAAKRSTAETMLTSAQLSKPMNFARNSETSATESIEFLEHGDDMDERGDIDERSGGFDAERASLIQQHSGPTTSTCASGSARANNALPGESNISLLRK</sequence>
<dbReference type="Proteomes" id="UP000007431">
    <property type="component" value="Unassembled WGS sequence"/>
</dbReference>
<dbReference type="HOGENOM" id="CLU_044614_9_0_1"/>
<gene>
    <name evidence="3" type="ORF">SCHCODRAFT_104885</name>
</gene>
<feature type="transmembrane region" description="Helical" evidence="2">
    <location>
        <begin position="121"/>
        <end position="142"/>
    </location>
</feature>
<feature type="transmembrane region" description="Helical" evidence="2">
    <location>
        <begin position="162"/>
        <end position="184"/>
    </location>
</feature>
<feature type="non-terminal residue" evidence="3">
    <location>
        <position position="364"/>
    </location>
</feature>
<evidence type="ECO:0000313" key="3">
    <source>
        <dbReference type="EMBL" id="EFI99881.1"/>
    </source>
</evidence>
<evidence type="ECO:0000256" key="2">
    <source>
        <dbReference type="SAM" id="Phobius"/>
    </source>
</evidence>
<feature type="transmembrane region" description="Helical" evidence="2">
    <location>
        <begin position="248"/>
        <end position="269"/>
    </location>
</feature>
<keyword evidence="2" id="KW-0472">Membrane</keyword>
<dbReference type="OMA" id="SINVWAT"/>